<dbReference type="RefSeq" id="WP_131483950.1">
    <property type="nucleotide sequence ID" value="NZ_SJDL01000051.1"/>
</dbReference>
<name>A0ABY1ZE90_9GAMM</name>
<dbReference type="PROSITE" id="PS51257">
    <property type="entry name" value="PROKAR_LIPOPROTEIN"/>
    <property type="match status" value="1"/>
</dbReference>
<proteinExistence type="predicted"/>
<dbReference type="EMBL" id="SJDL01000051">
    <property type="protein sequence ID" value="TBW48225.1"/>
    <property type="molecule type" value="Genomic_DNA"/>
</dbReference>
<comment type="caution">
    <text evidence="2">The sequence shown here is derived from an EMBL/GenBank/DDBJ whole genome shotgun (WGS) entry which is preliminary data.</text>
</comment>
<dbReference type="Proteomes" id="UP000313645">
    <property type="component" value="Unassembled WGS sequence"/>
</dbReference>
<sequence>MMRFMVVVLFILASAGCSNRGMYESMQSTGERECGTLPPGAYERCMDRYSKDYDEYERERKAL</sequence>
<gene>
    <name evidence="2" type="ORF">EZI54_21555</name>
</gene>
<keyword evidence="3" id="KW-1185">Reference proteome</keyword>
<feature type="signal peptide" evidence="1">
    <location>
        <begin position="1"/>
        <end position="20"/>
    </location>
</feature>
<keyword evidence="1" id="KW-0732">Signal</keyword>
<protein>
    <recommendedName>
        <fullName evidence="4">Lipoprotein</fullName>
    </recommendedName>
</protein>
<reference evidence="2 3" key="1">
    <citation type="submission" date="2019-02" db="EMBL/GenBank/DDBJ databases">
        <title>Marinobacter halodurans sp. nov., a marine bacterium isolated from sea tidal flat.</title>
        <authorList>
            <person name="Yoo Y."/>
            <person name="Lee D.W."/>
            <person name="Kim B.S."/>
            <person name="Kim J.-J."/>
        </authorList>
    </citation>
    <scope>NUCLEOTIDE SEQUENCE [LARGE SCALE GENOMIC DNA]</scope>
    <source>
        <strain evidence="2 3">YJ-S3-2</strain>
    </source>
</reference>
<evidence type="ECO:0000256" key="1">
    <source>
        <dbReference type="SAM" id="SignalP"/>
    </source>
</evidence>
<organism evidence="2 3">
    <name type="scientific">Marinobacter halodurans</name>
    <dbReference type="NCBI Taxonomy" id="2528979"/>
    <lineage>
        <taxon>Bacteria</taxon>
        <taxon>Pseudomonadati</taxon>
        <taxon>Pseudomonadota</taxon>
        <taxon>Gammaproteobacteria</taxon>
        <taxon>Pseudomonadales</taxon>
        <taxon>Marinobacteraceae</taxon>
        <taxon>Marinobacter</taxon>
    </lineage>
</organism>
<evidence type="ECO:0000313" key="2">
    <source>
        <dbReference type="EMBL" id="TBW48225.1"/>
    </source>
</evidence>
<evidence type="ECO:0008006" key="4">
    <source>
        <dbReference type="Google" id="ProtNLM"/>
    </source>
</evidence>
<accession>A0ABY1ZE90</accession>
<evidence type="ECO:0000313" key="3">
    <source>
        <dbReference type="Proteomes" id="UP000313645"/>
    </source>
</evidence>
<feature type="chain" id="PRO_5046328259" description="Lipoprotein" evidence="1">
    <location>
        <begin position="21"/>
        <end position="63"/>
    </location>
</feature>